<accession>A0A5E4NBC4</accession>
<dbReference type="Gene3D" id="3.30.70.330">
    <property type="match status" value="1"/>
</dbReference>
<dbReference type="Proteomes" id="UP000325440">
    <property type="component" value="Unassembled WGS sequence"/>
</dbReference>
<evidence type="ECO:0000256" key="1">
    <source>
        <dbReference type="ARBA" id="ARBA00022884"/>
    </source>
</evidence>
<evidence type="ECO:0000313" key="5">
    <source>
        <dbReference type="Proteomes" id="UP000325440"/>
    </source>
</evidence>
<protein>
    <submittedName>
        <fullName evidence="4">RNA recognition motif domain</fullName>
    </submittedName>
</protein>
<dbReference type="CDD" id="cd00590">
    <property type="entry name" value="RRM_SF"/>
    <property type="match status" value="1"/>
</dbReference>
<evidence type="ECO:0000259" key="3">
    <source>
        <dbReference type="PROSITE" id="PS50102"/>
    </source>
</evidence>
<dbReference type="Pfam" id="PF00076">
    <property type="entry name" value="RRM_1"/>
    <property type="match status" value="1"/>
</dbReference>
<dbReference type="PROSITE" id="PS50102">
    <property type="entry name" value="RRM"/>
    <property type="match status" value="1"/>
</dbReference>
<dbReference type="OrthoDB" id="4726at2759"/>
<dbReference type="SMART" id="SM00360">
    <property type="entry name" value="RRM"/>
    <property type="match status" value="1"/>
</dbReference>
<feature type="domain" description="RRM" evidence="3">
    <location>
        <begin position="294"/>
        <end position="368"/>
    </location>
</feature>
<dbReference type="InterPro" id="IPR012677">
    <property type="entry name" value="Nucleotide-bd_a/b_plait_sf"/>
</dbReference>
<reference evidence="4 5" key="1">
    <citation type="submission" date="2019-08" db="EMBL/GenBank/DDBJ databases">
        <authorList>
            <person name="Alioto T."/>
            <person name="Alioto T."/>
            <person name="Gomez Garrido J."/>
        </authorList>
    </citation>
    <scope>NUCLEOTIDE SEQUENCE [LARGE SCALE GENOMIC DNA]</scope>
</reference>
<dbReference type="AlphaFoldDB" id="A0A5E4NBC4"/>
<keyword evidence="5" id="KW-1185">Reference proteome</keyword>
<dbReference type="EMBL" id="CABPRJ010001911">
    <property type="protein sequence ID" value="VVC40987.1"/>
    <property type="molecule type" value="Genomic_DNA"/>
</dbReference>
<dbReference type="GO" id="GO:0003723">
    <property type="term" value="F:RNA binding"/>
    <property type="evidence" value="ECO:0007669"/>
    <property type="project" value="UniProtKB-UniRule"/>
</dbReference>
<organism evidence="4 5">
    <name type="scientific">Cinara cedri</name>
    <dbReference type="NCBI Taxonomy" id="506608"/>
    <lineage>
        <taxon>Eukaryota</taxon>
        <taxon>Metazoa</taxon>
        <taxon>Ecdysozoa</taxon>
        <taxon>Arthropoda</taxon>
        <taxon>Hexapoda</taxon>
        <taxon>Insecta</taxon>
        <taxon>Pterygota</taxon>
        <taxon>Neoptera</taxon>
        <taxon>Paraneoptera</taxon>
        <taxon>Hemiptera</taxon>
        <taxon>Sternorrhyncha</taxon>
        <taxon>Aphidomorpha</taxon>
        <taxon>Aphidoidea</taxon>
        <taxon>Aphididae</taxon>
        <taxon>Lachninae</taxon>
        <taxon>Cinara</taxon>
    </lineage>
</organism>
<dbReference type="InterPro" id="IPR000504">
    <property type="entry name" value="RRM_dom"/>
</dbReference>
<name>A0A5E4NBC4_9HEMI</name>
<dbReference type="SUPFAM" id="SSF54928">
    <property type="entry name" value="RNA-binding domain, RBD"/>
    <property type="match status" value="1"/>
</dbReference>
<sequence>MNVQSFFTSQPPTHPYGFWPQQAFPNSWQAQFYMPNPVPQTKITVTNSTASNGNLPTFRLANNSTIRSPSPGWRSFNTNSRQQIPFQYANAPRKNWVKFTQSANGNVFGNLPQNPQSPFSSSPQNWPQFNQRPRFIPRQHIRMNRPQNYFQNQSNGLIQESNANAVIEFKTQKRKLKSQQSAQKPLWNYEDAVKAIAAEIELRTPKKNKQIMIRFPDHEITKQIVQNFHSDIKSVHFHTSYNPRYCYVQVQPNANIENVAHELNETIFQHEKLCVEIKESEYKEKPAPESIDPYTLYLGNLSTSITSNAVKDEFPKATRVDIGFAKKIKFTRYAFIKFLNAEDAINAFKEKYNLVIDSRSVVLRFRRSKGNLNLPKLPNEKKEFDMQSLQKKIKYHVQENSEDYNINKINVSKVKLEFMEDSDNEQDVVYESHVPNTNDINIKSEYPDYDEEYENYNDDKDTLNETNHESDITIPPFSYNEDCQFNDESDDEDDMPYTFLRKNQIPSENNRDIILPSKITDVDDDNDRKWNDVSDDEDDMPYTFLRKNQIPSENNSDITLPSTMI</sequence>
<evidence type="ECO:0000313" key="4">
    <source>
        <dbReference type="EMBL" id="VVC40987.1"/>
    </source>
</evidence>
<keyword evidence="1 2" id="KW-0694">RNA-binding</keyword>
<proteinExistence type="predicted"/>
<evidence type="ECO:0000256" key="2">
    <source>
        <dbReference type="PROSITE-ProRule" id="PRU00176"/>
    </source>
</evidence>
<gene>
    <name evidence="4" type="ORF">CINCED_3A003118</name>
</gene>
<dbReference type="InterPro" id="IPR035979">
    <property type="entry name" value="RBD_domain_sf"/>
</dbReference>